<feature type="non-terminal residue" evidence="2">
    <location>
        <position position="1"/>
    </location>
</feature>
<evidence type="ECO:0000313" key="3">
    <source>
        <dbReference type="Proteomes" id="UP001183420"/>
    </source>
</evidence>
<reference evidence="3" key="1">
    <citation type="submission" date="2023-07" db="EMBL/GenBank/DDBJ databases">
        <title>30 novel species of actinomycetes from the DSMZ collection.</title>
        <authorList>
            <person name="Nouioui I."/>
        </authorList>
    </citation>
    <scope>NUCLEOTIDE SEQUENCE [LARGE SCALE GENOMIC DNA]</scope>
    <source>
        <strain evidence="3">DSM 44918</strain>
    </source>
</reference>
<evidence type="ECO:0000313" key="2">
    <source>
        <dbReference type="EMBL" id="MDT0323837.1"/>
    </source>
</evidence>
<dbReference type="EMBL" id="JAVREM010000269">
    <property type="protein sequence ID" value="MDT0323837.1"/>
    <property type="molecule type" value="Genomic_DNA"/>
</dbReference>
<feature type="region of interest" description="Disordered" evidence="1">
    <location>
        <begin position="1"/>
        <end position="25"/>
    </location>
</feature>
<proteinExistence type="predicted"/>
<gene>
    <name evidence="2" type="ORF">RNC47_36630</name>
</gene>
<dbReference type="Proteomes" id="UP001183420">
    <property type="component" value="Unassembled WGS sequence"/>
</dbReference>
<accession>A0ABU2M1W7</accession>
<protein>
    <submittedName>
        <fullName evidence="2">Alkaline phosphatase family protein</fullName>
    </submittedName>
</protein>
<evidence type="ECO:0000256" key="1">
    <source>
        <dbReference type="SAM" id="MobiDB-lite"/>
    </source>
</evidence>
<name>A0ABU2M1W7_9ACTN</name>
<keyword evidence="3" id="KW-1185">Reference proteome</keyword>
<organism evidence="2 3">
    <name type="scientific">Streptomyces millisiae</name>
    <dbReference type="NCBI Taxonomy" id="3075542"/>
    <lineage>
        <taxon>Bacteria</taxon>
        <taxon>Bacillati</taxon>
        <taxon>Actinomycetota</taxon>
        <taxon>Actinomycetes</taxon>
        <taxon>Kitasatosporales</taxon>
        <taxon>Streptomycetaceae</taxon>
        <taxon>Streptomyces</taxon>
    </lineage>
</organism>
<sequence length="52" mass="5644">PLDPSPIRGSHGRLPESDDEGPLILCSTPHTFTDRVRATEVKSLLLQLAGLH</sequence>
<comment type="caution">
    <text evidence="2">The sequence shown here is derived from an EMBL/GenBank/DDBJ whole genome shotgun (WGS) entry which is preliminary data.</text>
</comment>